<dbReference type="InterPro" id="IPR021679">
    <property type="entry name" value="Toxin_endonuclease_YhaV"/>
</dbReference>
<dbReference type="EC" id="3.1.-.-" evidence="1"/>
<reference evidence="1 2" key="1">
    <citation type="submission" date="2019-07" db="EMBL/GenBank/DDBJ databases">
        <title>Tepidimonas thermarum AA-1 draft genome.</title>
        <authorList>
            <person name="Da Costa M.S."/>
            <person name="Froufe H.J.C."/>
            <person name="Egas C."/>
            <person name="Albuquerque L."/>
        </authorList>
    </citation>
    <scope>NUCLEOTIDE SEQUENCE [LARGE SCALE GENOMIC DNA]</scope>
    <source>
        <strain evidence="1 2">AA-1</strain>
    </source>
</reference>
<gene>
    <name evidence="1" type="primary">yhaV_1</name>
    <name evidence="1" type="ORF">Tther_02233</name>
</gene>
<dbReference type="Pfam" id="PF11663">
    <property type="entry name" value="Toxin_YhaV"/>
    <property type="match status" value="1"/>
</dbReference>
<protein>
    <submittedName>
        <fullName evidence="1">Toxin YhaV</fullName>
        <ecNumber evidence="1">3.1.-.-</ecNumber>
    </submittedName>
</protein>
<dbReference type="EMBL" id="VJOL01000055">
    <property type="protein sequence ID" value="TSE28232.1"/>
    <property type="molecule type" value="Genomic_DNA"/>
</dbReference>
<comment type="caution">
    <text evidence="1">The sequence shown here is derived from an EMBL/GenBank/DDBJ whole genome shotgun (WGS) entry which is preliminary data.</text>
</comment>
<keyword evidence="1" id="KW-0378">Hydrolase</keyword>
<accession>A0A554WXC7</accession>
<evidence type="ECO:0000313" key="1">
    <source>
        <dbReference type="EMBL" id="TSE28232.1"/>
    </source>
</evidence>
<dbReference type="AlphaFoldDB" id="A0A554WXC7"/>
<dbReference type="GO" id="GO:0004540">
    <property type="term" value="F:RNA nuclease activity"/>
    <property type="evidence" value="ECO:0007669"/>
    <property type="project" value="InterPro"/>
</dbReference>
<dbReference type="Proteomes" id="UP000318542">
    <property type="component" value="Unassembled WGS sequence"/>
</dbReference>
<proteinExistence type="predicted"/>
<keyword evidence="2" id="KW-1185">Reference proteome</keyword>
<sequence>MIQRHGWNLLFHDCLIEQLQKLEAAASRAKAQDPRGFETNANVKLFDALATLILDVVPSDPNRDEYRQGNTMGPAFRHWRRAKIGRRFRLFFRFDSKTKIIIFAWVNDEHTLRSSGAKTDPYVVFQKMLKSGNPPDDWDALLACSKADWKK</sequence>
<dbReference type="GO" id="GO:0016787">
    <property type="term" value="F:hydrolase activity"/>
    <property type="evidence" value="ECO:0007669"/>
    <property type="project" value="UniProtKB-KW"/>
</dbReference>
<organism evidence="1 2">
    <name type="scientific">Tepidimonas thermarum</name>
    <dbReference type="NCBI Taxonomy" id="335431"/>
    <lineage>
        <taxon>Bacteria</taxon>
        <taxon>Pseudomonadati</taxon>
        <taxon>Pseudomonadota</taxon>
        <taxon>Betaproteobacteria</taxon>
        <taxon>Burkholderiales</taxon>
        <taxon>Tepidimonas</taxon>
    </lineage>
</organism>
<name>A0A554WXC7_9BURK</name>
<evidence type="ECO:0000313" key="2">
    <source>
        <dbReference type="Proteomes" id="UP000318542"/>
    </source>
</evidence>
<dbReference type="GO" id="GO:0110001">
    <property type="term" value="C:toxin-antitoxin complex"/>
    <property type="evidence" value="ECO:0007669"/>
    <property type="project" value="InterPro"/>
</dbReference>